<dbReference type="InterPro" id="IPR001926">
    <property type="entry name" value="TrpB-like_PALP"/>
</dbReference>
<feature type="domain" description="Tryptophan synthase beta chain-like PALP" evidence="6">
    <location>
        <begin position="85"/>
        <end position="422"/>
    </location>
</feature>
<dbReference type="CDD" id="cd01560">
    <property type="entry name" value="Thr-synth_2"/>
    <property type="match status" value="1"/>
</dbReference>
<dbReference type="GO" id="GO:0004795">
    <property type="term" value="F:threonine synthase activity"/>
    <property type="evidence" value="ECO:0007669"/>
    <property type="project" value="UniProtKB-UniRule"/>
</dbReference>
<dbReference type="InterPro" id="IPR037158">
    <property type="entry name" value="Thr_synth_N_sf"/>
</dbReference>
<evidence type="ECO:0000256" key="2">
    <source>
        <dbReference type="ARBA" id="ARBA00005517"/>
    </source>
</evidence>
<evidence type="ECO:0000256" key="3">
    <source>
        <dbReference type="ARBA" id="ARBA00022898"/>
    </source>
</evidence>
<dbReference type="PANTHER" id="PTHR43515:SF1">
    <property type="entry name" value="THREONINE SYNTHASE-LIKE 1"/>
    <property type="match status" value="1"/>
</dbReference>
<dbReference type="HOGENOM" id="CLU_015170_3_1_11"/>
<evidence type="ECO:0000259" key="7">
    <source>
        <dbReference type="Pfam" id="PF14821"/>
    </source>
</evidence>
<dbReference type="GO" id="GO:0005737">
    <property type="term" value="C:cytoplasm"/>
    <property type="evidence" value="ECO:0007669"/>
    <property type="project" value="TreeGrafter"/>
</dbReference>
<comment type="caution">
    <text evidence="8">The sequence shown here is derived from an EMBL/GenBank/DDBJ whole genome shotgun (WGS) entry which is preliminary data.</text>
</comment>
<reference evidence="8 9" key="1">
    <citation type="submission" date="2012-01" db="EMBL/GenBank/DDBJ databases">
        <title>The Genome Sequence of Scardovia inopinata F0304.</title>
        <authorList>
            <consortium name="The Broad Institute Genome Sequencing Platform"/>
            <person name="Earl A."/>
            <person name="Ward D."/>
            <person name="Feldgarden M."/>
            <person name="Gevers D."/>
            <person name="Izard J."/>
            <person name="Baranova O.V."/>
            <person name="Blanton J.M."/>
            <person name="Tanner A.C."/>
            <person name="Dewhirst F.E."/>
            <person name="Young S.K."/>
            <person name="Zeng Q."/>
            <person name="Gargeya S."/>
            <person name="Fitzgerald M."/>
            <person name="Haas B."/>
            <person name="Abouelleil A."/>
            <person name="Alvarado L."/>
            <person name="Arachchi H.M."/>
            <person name="Berlin A."/>
            <person name="Chapman S.B."/>
            <person name="Gearin G."/>
            <person name="Goldberg J."/>
            <person name="Griggs A."/>
            <person name="Gujja S."/>
            <person name="Hansen M."/>
            <person name="Heiman D."/>
            <person name="Howarth C."/>
            <person name="Larimer J."/>
            <person name="Lui A."/>
            <person name="MacDonald P.J."/>
            <person name="McCowen C."/>
            <person name="Montmayeur A."/>
            <person name="Murphy C."/>
            <person name="Neiman D."/>
            <person name="Pearson M."/>
            <person name="Priest M."/>
            <person name="Roberts A."/>
            <person name="Saif S."/>
            <person name="Shea T."/>
            <person name="Sisk P."/>
            <person name="Stolte C."/>
            <person name="Sykes S."/>
            <person name="Wortman J."/>
            <person name="Nusbaum C."/>
            <person name="Birren B."/>
        </authorList>
    </citation>
    <scope>NUCLEOTIDE SEQUENCE [LARGE SCALE GENOMIC DNA]</scope>
    <source>
        <strain evidence="8 9">F0304</strain>
    </source>
</reference>
<evidence type="ECO:0000313" key="8">
    <source>
        <dbReference type="EMBL" id="EFG26347.1"/>
    </source>
</evidence>
<name>W5IH84_SCAIO</name>
<dbReference type="InterPro" id="IPR036052">
    <property type="entry name" value="TrpB-like_PALP_sf"/>
</dbReference>
<dbReference type="eggNOG" id="COG0498">
    <property type="taxonomic scope" value="Bacteria"/>
</dbReference>
<accession>W5IH84</accession>
<evidence type="ECO:0000256" key="1">
    <source>
        <dbReference type="ARBA" id="ARBA00001933"/>
    </source>
</evidence>
<dbReference type="Pfam" id="PF00291">
    <property type="entry name" value="PALP"/>
    <property type="match status" value="1"/>
</dbReference>
<dbReference type="SUPFAM" id="SSF53686">
    <property type="entry name" value="Tryptophan synthase beta subunit-like PLP-dependent enzymes"/>
    <property type="match status" value="1"/>
</dbReference>
<dbReference type="InterPro" id="IPR029144">
    <property type="entry name" value="Thr_synth_N"/>
</dbReference>
<dbReference type="RefSeq" id="WP_006293822.1">
    <property type="nucleotide sequence ID" value="NZ_GG770226.1"/>
</dbReference>
<dbReference type="Gene3D" id="3.90.1380.10">
    <property type="entry name" value="Threonine synthase, N-terminal domain"/>
    <property type="match status" value="1"/>
</dbReference>
<proteinExistence type="inferred from homology"/>
<dbReference type="PANTHER" id="PTHR43515">
    <property type="entry name" value="THREONINE SYNTHASE-LIKE 1"/>
    <property type="match status" value="1"/>
</dbReference>
<comment type="cofactor">
    <cofactor evidence="1 5">
        <name>pyridoxal 5'-phosphate</name>
        <dbReference type="ChEBI" id="CHEBI:597326"/>
    </cofactor>
</comment>
<dbReference type="GO" id="GO:0009088">
    <property type="term" value="P:threonine biosynthetic process"/>
    <property type="evidence" value="ECO:0007669"/>
    <property type="project" value="UniProtKB-UniRule"/>
</dbReference>
<keyword evidence="9" id="KW-1185">Reference proteome</keyword>
<protein>
    <recommendedName>
        <fullName evidence="4">Threonine synthase</fullName>
        <ecNumber evidence="4">4.2.3.1</ecNumber>
    </recommendedName>
</protein>
<dbReference type="EMBL" id="ADCX01000013">
    <property type="protein sequence ID" value="EFG26347.1"/>
    <property type="molecule type" value="Genomic_DNA"/>
</dbReference>
<dbReference type="InterPro" id="IPR004450">
    <property type="entry name" value="Thr_synthase-like"/>
</dbReference>
<dbReference type="Pfam" id="PF14821">
    <property type="entry name" value="Thr_synth_N"/>
    <property type="match status" value="1"/>
</dbReference>
<evidence type="ECO:0000259" key="6">
    <source>
        <dbReference type="Pfam" id="PF00291"/>
    </source>
</evidence>
<dbReference type="Gene3D" id="3.40.50.1100">
    <property type="match status" value="2"/>
</dbReference>
<organism evidence="8 9">
    <name type="scientific">Scardovia inopinata F0304</name>
    <dbReference type="NCBI Taxonomy" id="641146"/>
    <lineage>
        <taxon>Bacteria</taxon>
        <taxon>Bacillati</taxon>
        <taxon>Actinomycetota</taxon>
        <taxon>Actinomycetes</taxon>
        <taxon>Bifidobacteriales</taxon>
        <taxon>Bifidobacteriaceae</taxon>
        <taxon>Scardovia</taxon>
    </lineage>
</organism>
<comment type="similarity">
    <text evidence="2">Belongs to the threonine synthase family.</text>
</comment>
<dbReference type="AlphaFoldDB" id="W5IH84"/>
<gene>
    <name evidence="8" type="ORF">HMPREF9020_01431</name>
</gene>
<dbReference type="NCBIfam" id="TIGR00260">
    <property type="entry name" value="thrC"/>
    <property type="match status" value="1"/>
</dbReference>
<evidence type="ECO:0000313" key="9">
    <source>
        <dbReference type="Proteomes" id="UP000005777"/>
    </source>
</evidence>
<sequence length="544" mass="59435">MEHFHSTRSKNMNYTAKEAILQGISPDGGLFVSDSLGKHQVDLQAVPGASYQDLAAAIMGQLLDGFSPDELKTCIDQAYSSNFDTPLITPVRHLQGNSYVLELFHGPTCAFKDLALQILPGLMSVAQQTLQTGEKDKNREHILILTATSGDTGKAAMAGFADAPHTGIVVFYPAGKVSRIQQLQMVTQSGSNVQVCAVEGNFDDAQSAVKSIFTDQQVADRLQNQSKAVLSSANSINIGRLMPQVVYYYAAYGHLLEAGTISRGDLVDFIVPTGNFGDILAGYYAKVLGLPVGKLVVASDKNKVLYDFLTTGVYDTDRDFYTTTSPSMDILISSNLERMLYYFSHGNTSLVASLMKDLALTGHFRAPDSLMEAIREVFDCFWADEDQVQEAIASCYQSTGYLLDPHTACAYHALEQRKKQNVDSPRGKGNCQITNPQIIVATASPFKFPRVALEALRESGKLADKADLLASLAQDDAMALSHLRSLSDFDCLDLLEKVTGLTAPDQLKNLKNKQVRFTDSLPLSDMRDYVIQAAQKFWPSDSAD</sequence>
<evidence type="ECO:0000256" key="4">
    <source>
        <dbReference type="NCBIfam" id="TIGR00260"/>
    </source>
</evidence>
<feature type="domain" description="Threonine synthase N-terminal" evidence="7">
    <location>
        <begin position="4"/>
        <end position="79"/>
    </location>
</feature>
<feature type="modified residue" description="N6-(pyridoxal phosphate)lysine" evidence="5">
    <location>
        <position position="112"/>
    </location>
</feature>
<keyword evidence="3 5" id="KW-0663">Pyridoxal phosphate</keyword>
<dbReference type="Proteomes" id="UP000005777">
    <property type="component" value="Unassembled WGS sequence"/>
</dbReference>
<evidence type="ECO:0000256" key="5">
    <source>
        <dbReference type="PIRSR" id="PIRSR604450-51"/>
    </source>
</evidence>
<dbReference type="EC" id="4.2.3.1" evidence="4"/>